<dbReference type="InterPro" id="IPR045275">
    <property type="entry name" value="MscS_archaea/bacteria_type"/>
</dbReference>
<gene>
    <name evidence="12" type="primary">mscS_2</name>
    <name evidence="12" type="ORF">Pla8534_30950</name>
</gene>
<dbReference type="RefSeq" id="WP_145054038.1">
    <property type="nucleotide sequence ID" value="NZ_CP036433.1"/>
</dbReference>
<evidence type="ECO:0000256" key="6">
    <source>
        <dbReference type="ARBA" id="ARBA00023136"/>
    </source>
</evidence>
<dbReference type="InterPro" id="IPR049278">
    <property type="entry name" value="MS_channel_C"/>
</dbReference>
<dbReference type="OrthoDB" id="9809206at2"/>
<comment type="similarity">
    <text evidence="2">Belongs to the MscS (TC 1.A.23) family.</text>
</comment>
<evidence type="ECO:0000256" key="3">
    <source>
        <dbReference type="ARBA" id="ARBA00022475"/>
    </source>
</evidence>
<keyword evidence="5 8" id="KW-1133">Transmembrane helix</keyword>
<dbReference type="InterPro" id="IPR011066">
    <property type="entry name" value="MscS_channel_C_sf"/>
</dbReference>
<evidence type="ECO:0000313" key="13">
    <source>
        <dbReference type="Proteomes" id="UP000317648"/>
    </source>
</evidence>
<evidence type="ECO:0000256" key="4">
    <source>
        <dbReference type="ARBA" id="ARBA00022692"/>
    </source>
</evidence>
<evidence type="ECO:0000259" key="11">
    <source>
        <dbReference type="Pfam" id="PF21088"/>
    </source>
</evidence>
<dbReference type="Gene3D" id="2.30.30.60">
    <property type="match status" value="1"/>
</dbReference>
<dbReference type="Gene3D" id="1.10.287.1260">
    <property type="match status" value="1"/>
</dbReference>
<dbReference type="PANTHER" id="PTHR30221">
    <property type="entry name" value="SMALL-CONDUCTANCE MECHANOSENSITIVE CHANNEL"/>
    <property type="match status" value="1"/>
</dbReference>
<feature type="transmembrane region" description="Helical" evidence="8">
    <location>
        <begin position="92"/>
        <end position="122"/>
    </location>
</feature>
<feature type="transmembrane region" description="Helical" evidence="8">
    <location>
        <begin position="26"/>
        <end position="47"/>
    </location>
</feature>
<dbReference type="Proteomes" id="UP000317648">
    <property type="component" value="Chromosome"/>
</dbReference>
<reference evidence="12 13" key="1">
    <citation type="submission" date="2019-02" db="EMBL/GenBank/DDBJ databases">
        <title>Deep-cultivation of Planctomycetes and their phenomic and genomic characterization uncovers novel biology.</title>
        <authorList>
            <person name="Wiegand S."/>
            <person name="Jogler M."/>
            <person name="Boedeker C."/>
            <person name="Pinto D."/>
            <person name="Vollmers J."/>
            <person name="Rivas-Marin E."/>
            <person name="Kohn T."/>
            <person name="Peeters S.H."/>
            <person name="Heuer A."/>
            <person name="Rast P."/>
            <person name="Oberbeckmann S."/>
            <person name="Bunk B."/>
            <person name="Jeske O."/>
            <person name="Meyerdierks A."/>
            <person name="Storesund J.E."/>
            <person name="Kallscheuer N."/>
            <person name="Luecker S."/>
            <person name="Lage O.M."/>
            <person name="Pohl T."/>
            <person name="Merkel B.J."/>
            <person name="Hornburger P."/>
            <person name="Mueller R.-W."/>
            <person name="Bruemmer F."/>
            <person name="Labrenz M."/>
            <person name="Spormann A.M."/>
            <person name="Op den Camp H."/>
            <person name="Overmann J."/>
            <person name="Amann R."/>
            <person name="Jetten M.S.M."/>
            <person name="Mascher T."/>
            <person name="Medema M.H."/>
            <person name="Devos D.P."/>
            <person name="Kaster A.-K."/>
            <person name="Ovreas L."/>
            <person name="Rohde M."/>
            <person name="Galperin M.Y."/>
            <person name="Jogler C."/>
        </authorList>
    </citation>
    <scope>NUCLEOTIDE SEQUENCE [LARGE SCALE GENOMIC DNA]</scope>
    <source>
        <strain evidence="12 13">Pla85_3_4</strain>
    </source>
</reference>
<dbReference type="InterPro" id="IPR010920">
    <property type="entry name" value="LSM_dom_sf"/>
</dbReference>
<keyword evidence="13" id="KW-1185">Reference proteome</keyword>
<proteinExistence type="inferred from homology"/>
<keyword evidence="3" id="KW-1003">Cell membrane</keyword>
<dbReference type="GO" id="GO:0005886">
    <property type="term" value="C:plasma membrane"/>
    <property type="evidence" value="ECO:0007669"/>
    <property type="project" value="UniProtKB-SubCell"/>
</dbReference>
<protein>
    <submittedName>
        <fullName evidence="12">Small-conductance mechanosensitive channel</fullName>
    </submittedName>
</protein>
<dbReference type="Pfam" id="PF05552">
    <property type="entry name" value="MS_channel_1st_1"/>
    <property type="match status" value="1"/>
</dbReference>
<evidence type="ECO:0000259" key="9">
    <source>
        <dbReference type="Pfam" id="PF00924"/>
    </source>
</evidence>
<dbReference type="InterPro" id="IPR008910">
    <property type="entry name" value="MSC_TM_helix"/>
</dbReference>
<dbReference type="InterPro" id="IPR011014">
    <property type="entry name" value="MscS_channel_TM-2"/>
</dbReference>
<feature type="domain" description="Mechanosensitive ion channel MscS C-terminal" evidence="10">
    <location>
        <begin position="181"/>
        <end position="263"/>
    </location>
</feature>
<dbReference type="SUPFAM" id="SSF82861">
    <property type="entry name" value="Mechanosensitive channel protein MscS (YggB), transmembrane region"/>
    <property type="match status" value="1"/>
</dbReference>
<dbReference type="Pfam" id="PF21088">
    <property type="entry name" value="MS_channel_1st"/>
    <property type="match status" value="1"/>
</dbReference>
<dbReference type="EMBL" id="CP036433">
    <property type="protein sequence ID" value="QDU95280.1"/>
    <property type="molecule type" value="Genomic_DNA"/>
</dbReference>
<accession>A0A518DTW2</accession>
<dbReference type="AlphaFoldDB" id="A0A518DTW2"/>
<organism evidence="12 13">
    <name type="scientific">Lignipirellula cremea</name>
    <dbReference type="NCBI Taxonomy" id="2528010"/>
    <lineage>
        <taxon>Bacteria</taxon>
        <taxon>Pseudomonadati</taxon>
        <taxon>Planctomycetota</taxon>
        <taxon>Planctomycetia</taxon>
        <taxon>Pirellulales</taxon>
        <taxon>Pirellulaceae</taxon>
        <taxon>Lignipirellula</taxon>
    </lineage>
</organism>
<evidence type="ECO:0000259" key="10">
    <source>
        <dbReference type="Pfam" id="PF21082"/>
    </source>
</evidence>
<dbReference type="SUPFAM" id="SSF50182">
    <property type="entry name" value="Sm-like ribonucleoproteins"/>
    <property type="match status" value="1"/>
</dbReference>
<sequence length="291" mass="31376">MFKDLNLPPDIKDMLEKYVVDYGLKAAGALLLLFLAWIGAQFLSRLVSSGLAKARVDETLRKFFTRLTYWLVILMAAVSVLSMFGVETTSMAAVIGAGGLAVGLAFQGSLSNFAAGVMLLVFRPYKVGDVVTISGQTGKVDEIELFTTTLDTFDNRRFIVPNGSIFGSTIENVSHHPTRRVDVNVGVAYSAGIDQTREVLERAAISVEGVFIDPAPAVLLLDLGASSVDWSVRVWCDAAVLGQVKQDLIRAVKNSLDEADIDIPFPQMQLHLSPNAPPAPPRTEPKDPAAG</sequence>
<dbReference type="InterPro" id="IPR006685">
    <property type="entry name" value="MscS_channel_2nd"/>
</dbReference>
<dbReference type="KEGG" id="lcre:Pla8534_30950"/>
<dbReference type="Gene3D" id="3.30.70.100">
    <property type="match status" value="1"/>
</dbReference>
<keyword evidence="4 8" id="KW-0812">Transmembrane</keyword>
<evidence type="ECO:0000256" key="2">
    <source>
        <dbReference type="ARBA" id="ARBA00008017"/>
    </source>
</evidence>
<evidence type="ECO:0000313" key="12">
    <source>
        <dbReference type="EMBL" id="QDU95280.1"/>
    </source>
</evidence>
<feature type="domain" description="Mechanosensitive ion channel transmembrane helices 2/3" evidence="11">
    <location>
        <begin position="68"/>
        <end position="107"/>
    </location>
</feature>
<dbReference type="PANTHER" id="PTHR30221:SF1">
    <property type="entry name" value="SMALL-CONDUCTANCE MECHANOSENSITIVE CHANNEL"/>
    <property type="match status" value="1"/>
</dbReference>
<evidence type="ECO:0000256" key="5">
    <source>
        <dbReference type="ARBA" id="ARBA00022989"/>
    </source>
</evidence>
<dbReference type="InterPro" id="IPR023408">
    <property type="entry name" value="MscS_beta-dom_sf"/>
</dbReference>
<evidence type="ECO:0000256" key="8">
    <source>
        <dbReference type="SAM" id="Phobius"/>
    </source>
</evidence>
<dbReference type="Pfam" id="PF21082">
    <property type="entry name" value="MS_channel_3rd"/>
    <property type="match status" value="1"/>
</dbReference>
<dbReference type="Pfam" id="PF00924">
    <property type="entry name" value="MS_channel_2nd"/>
    <property type="match status" value="1"/>
</dbReference>
<dbReference type="InterPro" id="IPR049142">
    <property type="entry name" value="MS_channel_1st"/>
</dbReference>
<evidence type="ECO:0000256" key="1">
    <source>
        <dbReference type="ARBA" id="ARBA00004651"/>
    </source>
</evidence>
<name>A0A518DTW2_9BACT</name>
<dbReference type="SUPFAM" id="SSF82689">
    <property type="entry name" value="Mechanosensitive channel protein MscS (YggB), C-terminal domain"/>
    <property type="match status" value="1"/>
</dbReference>
<evidence type="ECO:0000256" key="7">
    <source>
        <dbReference type="SAM" id="MobiDB-lite"/>
    </source>
</evidence>
<feature type="domain" description="Mechanosensitive ion channel MscS" evidence="9">
    <location>
        <begin position="109"/>
        <end position="175"/>
    </location>
</feature>
<keyword evidence="6 8" id="KW-0472">Membrane</keyword>
<dbReference type="GO" id="GO:0008381">
    <property type="term" value="F:mechanosensitive monoatomic ion channel activity"/>
    <property type="evidence" value="ECO:0007669"/>
    <property type="project" value="InterPro"/>
</dbReference>
<comment type="subcellular location">
    <subcellularLocation>
        <location evidence="1">Cell membrane</location>
        <topology evidence="1">Multi-pass membrane protein</topology>
    </subcellularLocation>
</comment>
<feature type="region of interest" description="Disordered" evidence="7">
    <location>
        <begin position="268"/>
        <end position="291"/>
    </location>
</feature>
<feature type="transmembrane region" description="Helical" evidence="8">
    <location>
        <begin position="67"/>
        <end position="86"/>
    </location>
</feature>